<dbReference type="PROSITE" id="PS50041">
    <property type="entry name" value="C_TYPE_LECTIN_2"/>
    <property type="match status" value="1"/>
</dbReference>
<dbReference type="Gene3D" id="3.10.100.10">
    <property type="entry name" value="Mannose-Binding Protein A, subunit A"/>
    <property type="match status" value="1"/>
</dbReference>
<feature type="region of interest" description="Disordered" evidence="1">
    <location>
        <begin position="249"/>
        <end position="273"/>
    </location>
</feature>
<dbReference type="EMBL" id="OD564504">
    <property type="protein sequence ID" value="CAD7438672.1"/>
    <property type="molecule type" value="Genomic_DNA"/>
</dbReference>
<dbReference type="CDD" id="cd00037">
    <property type="entry name" value="CLECT"/>
    <property type="match status" value="1"/>
</dbReference>
<dbReference type="SUPFAM" id="SSF56436">
    <property type="entry name" value="C-type lectin-like"/>
    <property type="match status" value="1"/>
</dbReference>
<dbReference type="AlphaFoldDB" id="A0A7R9ENT4"/>
<gene>
    <name evidence="3" type="ORF">TBIB3V08_LOCUS1258</name>
</gene>
<evidence type="ECO:0000256" key="1">
    <source>
        <dbReference type="SAM" id="MobiDB-lite"/>
    </source>
</evidence>
<protein>
    <recommendedName>
        <fullName evidence="2">C-type lectin domain-containing protein</fullName>
    </recommendedName>
</protein>
<organism evidence="3">
    <name type="scientific">Timema bartmani</name>
    <dbReference type="NCBI Taxonomy" id="61472"/>
    <lineage>
        <taxon>Eukaryota</taxon>
        <taxon>Metazoa</taxon>
        <taxon>Ecdysozoa</taxon>
        <taxon>Arthropoda</taxon>
        <taxon>Hexapoda</taxon>
        <taxon>Insecta</taxon>
        <taxon>Pterygota</taxon>
        <taxon>Neoptera</taxon>
        <taxon>Polyneoptera</taxon>
        <taxon>Phasmatodea</taxon>
        <taxon>Timematodea</taxon>
        <taxon>Timematoidea</taxon>
        <taxon>Timematidae</taxon>
        <taxon>Timema</taxon>
    </lineage>
</organism>
<dbReference type="InterPro" id="IPR016186">
    <property type="entry name" value="C-type_lectin-like/link_sf"/>
</dbReference>
<evidence type="ECO:0000259" key="2">
    <source>
        <dbReference type="PROSITE" id="PS50041"/>
    </source>
</evidence>
<dbReference type="InterPro" id="IPR001304">
    <property type="entry name" value="C-type_lectin-like"/>
</dbReference>
<dbReference type="InterPro" id="IPR016187">
    <property type="entry name" value="CTDL_fold"/>
</dbReference>
<reference evidence="3" key="1">
    <citation type="submission" date="2020-11" db="EMBL/GenBank/DDBJ databases">
        <authorList>
            <person name="Tran Van P."/>
        </authorList>
    </citation>
    <scope>NUCLEOTIDE SEQUENCE</scope>
</reference>
<evidence type="ECO:0000313" key="3">
    <source>
        <dbReference type="EMBL" id="CAD7438672.1"/>
    </source>
</evidence>
<accession>A0A7R9ENT4</accession>
<name>A0A7R9ENT4_9NEOP</name>
<proteinExistence type="predicted"/>
<feature type="domain" description="C-type lectin" evidence="2">
    <location>
        <begin position="168"/>
        <end position="251"/>
    </location>
</feature>
<sequence length="273" mass="30247">MDYCSTPVEKGCVLRTFDLQGHLRLDHGAGHEGQDEPEVGPWEADVEHRSSLCEGGITVTITAKVTGDTGTGDINSFVLPPLLHWDTGLCIRLGSIKESNYSSPMASLVLTDSSQLTADGFEKLPDQIIYPYAEPYDLQKHVLTAVPSDTPPPRAGPGYELFPGLGYYKLHQEHTTWEEARRTCLKEGAHLLIVNSETEALRVVKVTYDRFPNLGDLIYIGINDLHTEGHFISVFGMRKESFAWKESEKPSLVDQTNPGLPVISRPIQQKSDT</sequence>